<dbReference type="InterPro" id="IPR013783">
    <property type="entry name" value="Ig-like_fold"/>
</dbReference>
<dbReference type="GO" id="GO:0005509">
    <property type="term" value="F:calcium ion binding"/>
    <property type="evidence" value="ECO:0007669"/>
    <property type="project" value="InterPro"/>
</dbReference>
<name>A0A0S2DKB9_LYSEN</name>
<dbReference type="Pfam" id="PF05345">
    <property type="entry name" value="He_PIG"/>
    <property type="match status" value="3"/>
</dbReference>
<evidence type="ECO:0000313" key="4">
    <source>
        <dbReference type="Proteomes" id="UP000061569"/>
    </source>
</evidence>
<gene>
    <name evidence="3" type="ORF">GLE_3718</name>
</gene>
<dbReference type="InterPro" id="IPR006644">
    <property type="entry name" value="Cadg"/>
</dbReference>
<dbReference type="EMBL" id="CP013140">
    <property type="protein sequence ID" value="ALN59062.1"/>
    <property type="molecule type" value="Genomic_DNA"/>
</dbReference>
<dbReference type="Proteomes" id="UP000061569">
    <property type="component" value="Chromosome"/>
</dbReference>
<dbReference type="InterPro" id="IPR015919">
    <property type="entry name" value="Cadherin-like_sf"/>
</dbReference>
<dbReference type="SMART" id="SM00736">
    <property type="entry name" value="CADG"/>
    <property type="match status" value="3"/>
</dbReference>
<keyword evidence="1" id="KW-0472">Membrane</keyword>
<dbReference type="GO" id="GO:0016020">
    <property type="term" value="C:membrane"/>
    <property type="evidence" value="ECO:0007669"/>
    <property type="project" value="InterPro"/>
</dbReference>
<dbReference type="SUPFAM" id="SSF69304">
    <property type="entry name" value="Tricorn protease N-terminal domain"/>
    <property type="match status" value="2"/>
</dbReference>
<dbReference type="PANTHER" id="PTHR32305">
    <property type="match status" value="1"/>
</dbReference>
<dbReference type="InterPro" id="IPR006530">
    <property type="entry name" value="YD"/>
</dbReference>
<dbReference type="Gene3D" id="2.60.40.10">
    <property type="entry name" value="Immunoglobulins"/>
    <property type="match status" value="4"/>
</dbReference>
<reference evidence="3 4" key="1">
    <citation type="submission" date="2015-11" db="EMBL/GenBank/DDBJ databases">
        <title>Genome sequences of Lysobacter enzymogenes strain C3 and Lysobacter antibioticus ATCC 29479.</title>
        <authorList>
            <person name="Kobayashi D.Y."/>
        </authorList>
    </citation>
    <scope>NUCLEOTIDE SEQUENCE [LARGE SCALE GENOMIC DNA]</scope>
    <source>
        <strain evidence="3 4">C3</strain>
    </source>
</reference>
<dbReference type="PANTHER" id="PTHR32305:SF15">
    <property type="entry name" value="PROTEIN RHSA-RELATED"/>
    <property type="match status" value="1"/>
</dbReference>
<dbReference type="PATRIC" id="fig|69.6.peg.3663"/>
<feature type="domain" description="Dystroglycan-type cadherin-like" evidence="2">
    <location>
        <begin position="3304"/>
        <end position="3406"/>
    </location>
</feature>
<sequence>MSAIVSGTGLGLFNGSLGQIGRGLGGSARLGQGQDEQYVNIATGNLVLRTQDEFLTFRGLGMAAVRTYNSRGQLSDSGADAWITGFERRVELVGGAVDTAGSVMRRYTGDGAYQDFVHVSGQLYRSTAGDGAHDTLVRDTSDNSWVWTEGSSRRAERYASHADATLKGRLIRIRDLKSDQATAIYWNVLYDAAGRIVEIAAGESGSADALLYAYDGNGRLSSLSTRSDGTVREQTLYRYDSAGRLISVLTDLTPDDPAGDRDSWDAVNFANNDGYWLHTVYTYADASSLRIAQVRQSDGTVVSYTYDAQGRVRTLTRGDTNADDSDGVGQTLTFSYDDANRSTEVADSTGRSWGYAYDAAGQLIEVRAPAVAGLRELTQYSYDAAGNVVRIKSVRGSAVLAETVYQYDANGNALWQWDTVDPASGTAATAIQRTWTATNQLASQAVYTGLDPDRELAAQAPSGGSTTYYVYDAVDRLRFVVGADGAVREFEYETVGAGAGQVAKARQYLGAAYSGAATLAALSAWATAAQRAQGTLVESSYDLKGRLAGTKSYAQVDASGNGVENDAAELVQYRYDAHGQLLQRRVLRSSTVAADDARDVVQTTSYAYDGAGRLLSEIFAEKTGNGAEQVRRSVSQWSYLASSNTVRIVVEGGAVSDGIAGNDRVRLEVRDASGQLLRVTESAVGGGDSRTLARHSYDSAGRLRASEDAGGARRYFFYDEEGQVQAEVDATGAVLEYVRDDLGRIQQTLAYATRVDTSAWLAAGTVVPTALSAIRPAVHADDRSATRSYDALGRLTREREGDGATATYSYDGADRLLQVARQDTAGNRRVARSFYDAAGRLAGELDAEGYLVEHRYDLAGRRIASTAYATVTADAQRATGTLAQLRPAADAANDQTTRWFFDGRDNLVGQLDAEGYLTESVYDEARNERAGKAYALRLTGLSGNETLAALRSAAAAGEVRETRRSFDALGRLIAERNAEGTLTRYHYDVQGNLLRAERAADTSELRESRLRYNVFGELIGELSGEGAARVLPNMTEAQLDALFAQYGVRHSYDALGRRTESIDAAGHKTWTFYDAAGRATFVVRGVADANGVANALGEVSETRYTAFGEVRDSTAYTGRIVLATAGSRDSAASAIATLAYVAASDSRRSYTYTPRGLLATASDAEGQLRQYTYNAFDERVREAVTNAGAATTWETDYDRRGLAVARRDGVGSALARASAAIYDAFGRLVRATDARGVATAYAYDRLGRQIGTFQTVLGRVQSVRQAYDAFGRTISVTDGLGRVTTSTYDTANRSTTVTTPEGVAVKTRFDRHGQQIEVSTPLPGGAVATTGYVYDRDGRLLSSTDPLGRAATNEYDARGLLVATVDASGRRVELRYDAAGRLLRRIEDPAGLALTTTHRYDGQGRKIETVDASGRVVAYAYDREGRLTQTAQDPAGLNLRTTYAYDAQGRQIRVVEGAGTAAARAVQYDYDALGRRVAERVDPDGLNLATRYVYDAGDHLIRRIDANLSVTRYYYDEAGQLIYTVDPLGVMTRNWYDTAGRVVVNRTLIVATNASTLTDTTTIAELDARIVWDPLDLHTYTVYDRDGRARLVFNGQGQIQEYVYDAAGRVAAVRRYAALWPDFSTPRVEKLFAGTALPGEFDLAPLRNDAADQIVYNVYTAAGELRTTVDNAGAVASYVYDRAGRVVAHKRYAHAAQLNPTIRAKLTAGTASPQDVVDVTAVDNATDRVAYTSYDGAGRARYAVDANGGVVETLYDAAGRVAGTRAYAVAVVLDAALKPQLLAGDSAAFVALGARLAAMADDARDLREYRVYDAAGRLAAAIDGAGYVAVRSYDAAGRVLQERRHSQAAAVSAALRARLVAGIAGVADVAAIAVQNDSTDALIRRAYDAAGRERFTLTRSGLNQSGVGLYTVDERRYDGVGRVASTARYGSAVAFGEAAGVNDIDAALAAAGLSAPERNRQTRYVYDLAGRLRFTVDDLGAVAEQRYDGAGRVLETRQYGAFVAAGTAMSESALAAAVAGIAQLRKTVTTYDAGGRPLSVTDALGQVRRYGYDALGQLRSYTNANGHTWNYDYDLAGRRVAERSPSVHVAGFDAAGVFSETDRRLVVRTVYDALGNVLARTENADTDQARTVRYDYDNRGNRIRTTFPDAGRINASGVLVATGTQPTLDIAYDAFNRVTVQKDTRGNYRYTVYDAQGRVAYEIDPEGYATAYGYDGFGQRTSLRRHAQRIDTAALAGWSAGQPLSLTQAQTAAVAGAADRRLLTRYDQRGLVVQVEQSAVSYYTAAGALATGSPTVRSDYDGYGQKVRESTLLEGVAGQPGAVWAHAYTYYDALGRVAMTVDAEGYLTRRSYNATGELVESIDYAKPVATADLSATAPPAPPPAGDALSGYDRVLRWGYDALGRKTREAATRHFQRSDGSGGLREVVSSFGYDGEDRLVRLDNDAGTTTTVYDALGRIVNVTEPARRVVNDTTAGILAGNVNHDLATAWMHETAAPYTEMLYDGFGNLIRTYRYALGKRDAGVAVNAGDRIDLIRYDYQGRAIATIAGNGDTVYSEYDAADNLVHRWYKLSGSQPGFDAVVHVWNEYDKTGQLLHASQQRQLAGAASPVVDLNQWTVYNAFGEILRRVHVGLQGTLVNTYDNAGRLIDSNETGGVRSFGYNLAGHQVREHRLVATSDGQRVDAVTWNSVDRLGRVVATRMPSHTADPAATSLVQQRRDRWGNVLETVDARGYRTNYRYNELDQVVRDERPLVEAVSETGASTWIRPVNEWFYDALGRLIGTRDANGNARLNEYDAAGQLVRSFDAFGQATLYAYDALGQQRLVQSPVGRLTYQDYDKRGRIVETGDFLNGPYTRTRVRLQGYALNQNGDRLSVTDALGQRTDYDYASTGQVTRIQTATGQITWYGYDMLGRKTWENYNSFNGPTVQDRDGETVRLDELTWDYDVFGRLIDHNNLSGRDFDYAYDAVTGQLSTDSQRGGPVGDAVRRYTYYPNGRIKAIYENGADPTYRYEYDAAGNRIVEEVDTVDGAGAVVHTLTRTWYDSHNRVQRAVLDDLVAGKRVFDMSYAYDAVGNRRNVKASAGYGAGVDGIAVVNNAPVVVQTPAARSLRRGMASQFTLLFSEIFRDPEQDPLTLQIALADGSALPSWLSVQRDAASGQIVFTGQPPADAPDQDLSIRLSAHETANPGNRAATSFVLYVRQNLAPQRSEEGIATVRVRTGQAWNKDLLATDFFRDLDVGDRLRLSLDNPAAVPSWMGVDLGTPGAIRLGGTAQTGTYTLTLRATDERGASELKTVQIVVAPNGAPTAPSSLPPAKAVAGYDFNWSMPQDQMFVDPDADALQIVATGLPSWLSYLSTVNSGVRTLRLSGRVPPGTPVGDYTVSFTATDPSGAARTTTLTVSVRASNQAPTAPAPYVSLPVAVNTVDYWAQLPPFADPDGDALSYSVRDLPAGLSFDPDTRTVSGRPAQTGHHWFSYTARDPFGGLRTVSVALFVRGNSAPTAAAIPNQQAAVGSAWSYQVPAFGDNDGDALSYTASGLPPGLSINATGAIQGTATAAGSYGVTVVARDPYGGSASAYFVISVAAAPPPNRAPVVTGAPDQMLFETTNLRPTTYQGYSIRADIIVDPDNNPLTYTIVEKPDWLNYGRSADGTHVVGGVAPRRTANERVILRATDPSGLSVDLVFYVSLVYHYQDPGGPVDPFSLPGGGEVLSFDMGAGAPESGASSPASVNAPAAAAAAATPIPVQTKTLWFAYDAENRVRINNGELRDGKIQLSLLGMDSYEQYYDGAGRAVSRTELRRDTAQGTQSTWQTYTDYDLRGNRTGERRYRYNNQDGLYEQISTKTLRYDDNSRLIETRSYYGSSLTYRHSSGADGETVYTNYGGWLSAAEQYAYDASGRLMYQSVYRRDTSRPDWVLYAQGDQANDLNVLTTQNRTDYRLTDSDTVATGYDSFNRLTRYRSIGDGYVHTYTSTYVGWEGFQESSVVGTSSNPDYRTTTNTLTYDALGRLTAQRETTPLRSGALDDRVRYYSVNGDGRVQTRREGTIKNGAFVQDGPGGPGNYLLVHAGGQQLAELKQGYAVSGPNQPLYYTDQIVSLGGLGNYEVGAGSQIAALPGETLLMLAQRVYGDAQLWYVIAEANGLGDPNQESAEGMLLTLPSVKVSRNSAETFRPYSPGEAIGSTTPSLPYIPPPPKDGCGGFAIVMMAIVAIAVTVATWGAMTGQTAAAMSATTGATAAGTATAATAVAGTTAAAATGTSIAMSTAVYAGAVSGAAGSLASQAVGSMMGAVSFSWRNVAVGAVTGAVTGGIASQWGGVAEALANSPLKAIGLAATNSVVGAAADKLIANRSFSWKNIAIGTGFQLALAGISVAASRSANKSGVGAASRSDEASTLDSLYNREDALASNELGGRSRYSVIGNEDGSIAVVDRIKSTGKGPPVHLDTPAEMSGDTLRIQPQSPSLDFEALPAPHNISERVTAVAPSQVKFPVPNAYLRPELKNEVRLRPVPLDNLYTPRYGPYEAAYNGYIAGLDDASNPLHIRAMGLAGAVIVTPVALADMMTSGIINAPNSAYLAGQSFAKSSMLEGHDSVIAGLEGTLHAINAFVGLGDLATLGANGTTSSLRPSLLYHDAEPFTSRVARNTDNSYSRVHDATHAPILGAAKTHRTESQWVKNASGPRNLEDAINLADENGSFGQGLIDYEVLAENKILVDHGGFKIQYVSVDDTLFDNLYGSDKFASYGIKNASDEVVIDKLLSWDDMFGGPAVVRVRSSVFESDRAITAVLGHEFFEISGLHNRTTKTAIYRSQTQSYIDQLHNLAVDFADGLVNKMTEKGK</sequence>
<dbReference type="OrthoDB" id="9816400at2"/>
<dbReference type="Gene3D" id="2.180.10.10">
    <property type="entry name" value="RHS repeat-associated core"/>
    <property type="match status" value="9"/>
</dbReference>
<dbReference type="STRING" id="69.GLE_3718"/>
<keyword evidence="1" id="KW-0812">Transmembrane</keyword>
<dbReference type="Pfam" id="PF05593">
    <property type="entry name" value="RHS_repeat"/>
    <property type="match status" value="13"/>
</dbReference>
<evidence type="ECO:0000259" key="2">
    <source>
        <dbReference type="SMART" id="SM00736"/>
    </source>
</evidence>
<evidence type="ECO:0000313" key="3">
    <source>
        <dbReference type="EMBL" id="ALN59062.1"/>
    </source>
</evidence>
<dbReference type="InterPro" id="IPR031325">
    <property type="entry name" value="RHS_repeat"/>
</dbReference>
<organism evidence="3 4">
    <name type="scientific">Lysobacter enzymogenes</name>
    <dbReference type="NCBI Taxonomy" id="69"/>
    <lineage>
        <taxon>Bacteria</taxon>
        <taxon>Pseudomonadati</taxon>
        <taxon>Pseudomonadota</taxon>
        <taxon>Gammaproteobacteria</taxon>
        <taxon>Lysobacterales</taxon>
        <taxon>Lysobacteraceae</taxon>
        <taxon>Lysobacter</taxon>
    </lineage>
</organism>
<dbReference type="InterPro" id="IPR050708">
    <property type="entry name" value="T6SS_VgrG/RHS"/>
</dbReference>
<dbReference type="SUPFAM" id="SSF49313">
    <property type="entry name" value="Cadherin-like"/>
    <property type="match status" value="4"/>
</dbReference>
<dbReference type="NCBIfam" id="TIGR01643">
    <property type="entry name" value="YD_repeat_2x"/>
    <property type="match status" value="14"/>
</dbReference>
<feature type="domain" description="Dystroglycan-type cadherin-like" evidence="2">
    <location>
        <begin position="3097"/>
        <end position="3203"/>
    </location>
</feature>
<evidence type="ECO:0000256" key="1">
    <source>
        <dbReference type="SAM" id="Phobius"/>
    </source>
</evidence>
<feature type="transmembrane region" description="Helical" evidence="1">
    <location>
        <begin position="4193"/>
        <end position="4214"/>
    </location>
</feature>
<feature type="domain" description="Dystroglycan-type cadherin-like" evidence="2">
    <location>
        <begin position="3497"/>
        <end position="3586"/>
    </location>
</feature>
<protein>
    <submittedName>
        <fullName evidence="3">Peptidoglycan-binding LysM</fullName>
    </submittedName>
</protein>
<keyword evidence="1" id="KW-1133">Transmembrane helix</keyword>
<proteinExistence type="predicted"/>
<accession>A0A0S2DKB9</accession>
<dbReference type="KEGG" id="lez:GLE_3718"/>